<feature type="domain" description="Transposase IS4-like" evidence="2">
    <location>
        <begin position="21"/>
        <end position="161"/>
    </location>
</feature>
<sequence length="170" mass="19696">MEPGSSGQRERTRKKGGAEIGPNPTDRGKAGSKHHILVDASGVPLAVELTGANVHDSIPFERLLDKVSPIRRPRGRPRKRPSKLHADKAYDHRRCRQACRRRGIRARIARRGIESSQRLGRHRWVVERTLAWLHRFRRLVIRYERRADIHRAFLMLGVALLCFRFVSRFC</sequence>
<organism evidence="3 4">
    <name type="scientific">Chondromyces crocatus</name>
    <dbReference type="NCBI Taxonomy" id="52"/>
    <lineage>
        <taxon>Bacteria</taxon>
        <taxon>Pseudomonadati</taxon>
        <taxon>Myxococcota</taxon>
        <taxon>Polyangia</taxon>
        <taxon>Polyangiales</taxon>
        <taxon>Polyangiaceae</taxon>
        <taxon>Chondromyces</taxon>
    </lineage>
</organism>
<evidence type="ECO:0000313" key="3">
    <source>
        <dbReference type="EMBL" id="AKT37940.1"/>
    </source>
</evidence>
<dbReference type="GO" id="GO:0004803">
    <property type="term" value="F:transposase activity"/>
    <property type="evidence" value="ECO:0007669"/>
    <property type="project" value="InterPro"/>
</dbReference>
<dbReference type="GO" id="GO:0003677">
    <property type="term" value="F:DNA binding"/>
    <property type="evidence" value="ECO:0007669"/>
    <property type="project" value="InterPro"/>
</dbReference>
<dbReference type="GO" id="GO:0006313">
    <property type="term" value="P:DNA transposition"/>
    <property type="evidence" value="ECO:0007669"/>
    <property type="project" value="InterPro"/>
</dbReference>
<dbReference type="InterPro" id="IPR002559">
    <property type="entry name" value="Transposase_11"/>
</dbReference>
<dbReference type="PANTHER" id="PTHR30007:SF1">
    <property type="entry name" value="BLR1914 PROTEIN"/>
    <property type="match status" value="1"/>
</dbReference>
<name>A0A0K1EAP1_CHOCO</name>
<dbReference type="PANTHER" id="PTHR30007">
    <property type="entry name" value="PHP DOMAIN PROTEIN"/>
    <property type="match status" value="1"/>
</dbReference>
<evidence type="ECO:0000256" key="1">
    <source>
        <dbReference type="SAM" id="MobiDB-lite"/>
    </source>
</evidence>
<dbReference type="NCBIfam" id="NF033580">
    <property type="entry name" value="transpos_IS5_3"/>
    <property type="match status" value="1"/>
</dbReference>
<accession>A0A0K1EAP1</accession>
<keyword evidence="4" id="KW-1185">Reference proteome</keyword>
<dbReference type="Pfam" id="PF01609">
    <property type="entry name" value="DDE_Tnp_1"/>
    <property type="match status" value="1"/>
</dbReference>
<protein>
    <submittedName>
        <fullName evidence="3">Transposase</fullName>
    </submittedName>
</protein>
<evidence type="ECO:0000313" key="4">
    <source>
        <dbReference type="Proteomes" id="UP000067626"/>
    </source>
</evidence>
<feature type="region of interest" description="Disordered" evidence="1">
    <location>
        <begin position="1"/>
        <end position="32"/>
    </location>
</feature>
<dbReference type="AlphaFoldDB" id="A0A0K1EAP1"/>
<gene>
    <name evidence="3" type="primary">isftu1</name>
    <name evidence="3" type="ORF">CMC5_084720</name>
</gene>
<dbReference type="STRING" id="52.CMC5_084720"/>
<evidence type="ECO:0000259" key="2">
    <source>
        <dbReference type="Pfam" id="PF01609"/>
    </source>
</evidence>
<reference evidence="3 4" key="1">
    <citation type="submission" date="2015-07" db="EMBL/GenBank/DDBJ databases">
        <title>Genome analysis of myxobacterium Chondromyces crocatus Cm c5 reveals a high potential for natural compound synthesis and the genetic basis for the loss of fruiting body formation.</title>
        <authorList>
            <person name="Zaburannyi N."/>
            <person name="Bunk B."/>
            <person name="Maier J."/>
            <person name="Overmann J."/>
            <person name="Mueller R."/>
        </authorList>
    </citation>
    <scope>NUCLEOTIDE SEQUENCE [LARGE SCALE GENOMIC DNA]</scope>
    <source>
        <strain evidence="3 4">Cm c5</strain>
    </source>
</reference>
<proteinExistence type="predicted"/>
<dbReference type="PATRIC" id="fig|52.7.peg.2243"/>
<dbReference type="EMBL" id="CP012159">
    <property type="protein sequence ID" value="AKT37940.1"/>
    <property type="molecule type" value="Genomic_DNA"/>
</dbReference>
<dbReference type="Proteomes" id="UP000067626">
    <property type="component" value="Chromosome"/>
</dbReference>
<dbReference type="KEGG" id="ccro:CMC5_084720"/>